<dbReference type="InterPro" id="IPR045739">
    <property type="entry name" value="ACT_dom_pair"/>
</dbReference>
<evidence type="ECO:0000313" key="3">
    <source>
        <dbReference type="Proteomes" id="UP001430755"/>
    </source>
</evidence>
<name>A0ABS9WGC1_9ACTN</name>
<proteinExistence type="predicted"/>
<gene>
    <name evidence="2" type="ORF">LPT13_06075</name>
</gene>
<dbReference type="PROSITE" id="PS51671">
    <property type="entry name" value="ACT"/>
    <property type="match status" value="1"/>
</dbReference>
<evidence type="ECO:0000313" key="2">
    <source>
        <dbReference type="EMBL" id="MCI2241915.1"/>
    </source>
</evidence>
<dbReference type="RefSeq" id="WP_242164623.1">
    <property type="nucleotide sequence ID" value="NZ_JAJMLW010000002.1"/>
</dbReference>
<dbReference type="Gene3D" id="3.30.2130.10">
    <property type="entry name" value="VC0802-like"/>
    <property type="match status" value="1"/>
</dbReference>
<dbReference type="EMBL" id="JAJMLW010000002">
    <property type="protein sequence ID" value="MCI2241915.1"/>
    <property type="molecule type" value="Genomic_DNA"/>
</dbReference>
<protein>
    <submittedName>
        <fullName evidence="2">Amino acid-binding protein</fullName>
    </submittedName>
</protein>
<dbReference type="InterPro" id="IPR002912">
    <property type="entry name" value="ACT_dom"/>
</dbReference>
<evidence type="ECO:0000259" key="1">
    <source>
        <dbReference type="PROSITE" id="PS51671"/>
    </source>
</evidence>
<keyword evidence="3" id="KW-1185">Reference proteome</keyword>
<reference evidence="2" key="1">
    <citation type="submission" date="2021-11" db="EMBL/GenBank/DDBJ databases">
        <title>A Novel Adlercreutzia Species, isolated from a Allomyrina dichotoma larva feces.</title>
        <authorList>
            <person name="Suh M.K."/>
        </authorList>
    </citation>
    <scope>NUCLEOTIDE SEQUENCE</scope>
    <source>
        <strain evidence="2">JBNU-10</strain>
    </source>
</reference>
<dbReference type="PANTHER" id="PTHR40099:SF1">
    <property type="entry name" value="ACETOLACTATE SYNTHASE, SMALL SUBUNIT"/>
    <property type="match status" value="1"/>
</dbReference>
<dbReference type="PANTHER" id="PTHR40099">
    <property type="entry name" value="ACETOLACTATE SYNTHASE, SMALL SUBUNIT"/>
    <property type="match status" value="1"/>
</dbReference>
<accession>A0ABS9WGC1</accession>
<dbReference type="Pfam" id="PF19571">
    <property type="entry name" value="ACT_8"/>
    <property type="match status" value="1"/>
</dbReference>
<sequence>MSITQISVFVESRPGHLTRTLEAFAEAGIQVRGFCAGDTGEYGIVRFIVDRPDAAMALLAERGAAARTSEVLCARLDDRPGALARAMVACAQAGINIVYCYSLAATCIALSVKDIASAEAALADADIDLVDQAELARVLAGATL</sequence>
<dbReference type="Proteomes" id="UP001430755">
    <property type="component" value="Unassembled WGS sequence"/>
</dbReference>
<dbReference type="SUPFAM" id="SSF55021">
    <property type="entry name" value="ACT-like"/>
    <property type="match status" value="2"/>
</dbReference>
<comment type="caution">
    <text evidence="2">The sequence shown here is derived from an EMBL/GenBank/DDBJ whole genome shotgun (WGS) entry which is preliminary data.</text>
</comment>
<feature type="domain" description="ACT" evidence="1">
    <location>
        <begin position="5"/>
        <end position="79"/>
    </location>
</feature>
<organism evidence="2 3">
    <name type="scientific">Adlercreutzia faecimuris</name>
    <dbReference type="NCBI Taxonomy" id="2897341"/>
    <lineage>
        <taxon>Bacteria</taxon>
        <taxon>Bacillati</taxon>
        <taxon>Actinomycetota</taxon>
        <taxon>Coriobacteriia</taxon>
        <taxon>Eggerthellales</taxon>
        <taxon>Eggerthellaceae</taxon>
        <taxon>Adlercreutzia</taxon>
    </lineage>
</organism>
<dbReference type="InterPro" id="IPR045865">
    <property type="entry name" value="ACT-like_dom_sf"/>
</dbReference>